<name>A0ABR3SQD1_9PEZI</name>
<evidence type="ECO:0000256" key="4">
    <source>
        <dbReference type="RuleBase" id="RU361187"/>
    </source>
</evidence>
<dbReference type="PANTHER" id="PTHR42812">
    <property type="entry name" value="BETA-XYLOSIDASE"/>
    <property type="match status" value="1"/>
</dbReference>
<evidence type="ECO:0000256" key="3">
    <source>
        <dbReference type="ARBA" id="ARBA00023295"/>
    </source>
</evidence>
<evidence type="ECO:0000256" key="5">
    <source>
        <dbReference type="SAM" id="MobiDB-lite"/>
    </source>
</evidence>
<evidence type="ECO:0000313" key="6">
    <source>
        <dbReference type="EMBL" id="KAL1626899.1"/>
    </source>
</evidence>
<dbReference type="CDD" id="cd08999">
    <property type="entry name" value="GH43_ABN-like"/>
    <property type="match status" value="1"/>
</dbReference>
<reference evidence="6 7" key="1">
    <citation type="submission" date="2024-02" db="EMBL/GenBank/DDBJ databases">
        <title>De novo assembly and annotation of 12 fungi associated with fruit tree decline syndrome in Ontario, Canada.</title>
        <authorList>
            <person name="Sulman M."/>
            <person name="Ellouze W."/>
            <person name="Ilyukhin E."/>
        </authorList>
    </citation>
    <scope>NUCLEOTIDE SEQUENCE [LARGE SCALE GENOMIC DNA]</scope>
    <source>
        <strain evidence="6 7">M1-105</strain>
    </source>
</reference>
<protein>
    <recommendedName>
        <fullName evidence="8">Glycosyl hydrolase family 43 protein</fullName>
    </recommendedName>
</protein>
<dbReference type="Pfam" id="PF04616">
    <property type="entry name" value="Glyco_hydro_43"/>
    <property type="match status" value="1"/>
</dbReference>
<accession>A0ABR3SQD1</accession>
<comment type="similarity">
    <text evidence="1 4">Belongs to the glycosyl hydrolase 43 family.</text>
</comment>
<keyword evidence="2 4" id="KW-0378">Hydrolase</keyword>
<feature type="compositionally biased region" description="Polar residues" evidence="5">
    <location>
        <begin position="158"/>
        <end position="172"/>
    </location>
</feature>
<dbReference type="InterPro" id="IPR051795">
    <property type="entry name" value="Glycosyl_Hydrlase_43"/>
</dbReference>
<dbReference type="Proteomes" id="UP001521116">
    <property type="component" value="Unassembled WGS sequence"/>
</dbReference>
<sequence length="361" mass="38247">MSVENSTGTFVTGPVIPSNFPDPCITYANGEWWAFATMDSNINIQVARSPDFSTWTYLDGVDALPSPPGWVDMAEPNTWAPDVNQLGDGTFVMYFSGTTTNDTSKHCIGAAKSDTIEGPYTPVNGTMACPLSQGGAIDSSGFKDWEMRGTGWGPDGEFSNSTGDDNSYSNPEWSGGGAGGQRYIVYKVDGNAVGNGGICGNTVSMNHFSTQTPPADMNLQIAPIAATPLMLQAVEDDGVTASGDPVELLDNAGVSDDGLIEAPSLIKTWDGQYVLFFSSGCFSTENYTVSFAISSGDVTGPYVRADAPLLRTGDRNLTAPGGMDVHWDAHRMVFHAQTQADPLVREMWIAGIAVEDGTVVV</sequence>
<dbReference type="InterPro" id="IPR006710">
    <property type="entry name" value="Glyco_hydro_43"/>
</dbReference>
<dbReference type="Gene3D" id="2.115.10.20">
    <property type="entry name" value="Glycosyl hydrolase domain, family 43"/>
    <property type="match status" value="1"/>
</dbReference>
<comment type="caution">
    <text evidence="6">The sequence shown here is derived from an EMBL/GenBank/DDBJ whole genome shotgun (WGS) entry which is preliminary data.</text>
</comment>
<gene>
    <name evidence="6" type="ORF">SLS56_006627</name>
</gene>
<dbReference type="InterPro" id="IPR023296">
    <property type="entry name" value="Glyco_hydro_beta-prop_sf"/>
</dbReference>
<evidence type="ECO:0008006" key="8">
    <source>
        <dbReference type="Google" id="ProtNLM"/>
    </source>
</evidence>
<keyword evidence="7" id="KW-1185">Reference proteome</keyword>
<evidence type="ECO:0000256" key="2">
    <source>
        <dbReference type="ARBA" id="ARBA00022801"/>
    </source>
</evidence>
<keyword evidence="3 4" id="KW-0326">Glycosidase</keyword>
<organism evidence="6 7">
    <name type="scientific">Neofusicoccum ribis</name>
    <dbReference type="NCBI Taxonomy" id="45134"/>
    <lineage>
        <taxon>Eukaryota</taxon>
        <taxon>Fungi</taxon>
        <taxon>Dikarya</taxon>
        <taxon>Ascomycota</taxon>
        <taxon>Pezizomycotina</taxon>
        <taxon>Dothideomycetes</taxon>
        <taxon>Dothideomycetes incertae sedis</taxon>
        <taxon>Botryosphaeriales</taxon>
        <taxon>Botryosphaeriaceae</taxon>
        <taxon>Neofusicoccum</taxon>
    </lineage>
</organism>
<dbReference type="EMBL" id="JAJVDC020000077">
    <property type="protein sequence ID" value="KAL1626899.1"/>
    <property type="molecule type" value="Genomic_DNA"/>
</dbReference>
<feature type="region of interest" description="Disordered" evidence="5">
    <location>
        <begin position="151"/>
        <end position="174"/>
    </location>
</feature>
<dbReference type="PANTHER" id="PTHR42812:SF5">
    <property type="entry name" value="ENDO-ARABINASE"/>
    <property type="match status" value="1"/>
</dbReference>
<proteinExistence type="inferred from homology"/>
<evidence type="ECO:0000313" key="7">
    <source>
        <dbReference type="Proteomes" id="UP001521116"/>
    </source>
</evidence>
<dbReference type="SUPFAM" id="SSF75005">
    <property type="entry name" value="Arabinanase/levansucrase/invertase"/>
    <property type="match status" value="1"/>
</dbReference>
<evidence type="ECO:0000256" key="1">
    <source>
        <dbReference type="ARBA" id="ARBA00009865"/>
    </source>
</evidence>